<dbReference type="EMBL" id="MU839839">
    <property type="protein sequence ID" value="KAK1752581.1"/>
    <property type="molecule type" value="Genomic_DNA"/>
</dbReference>
<evidence type="ECO:0000256" key="13">
    <source>
        <dbReference type="ARBA" id="ARBA00022842"/>
    </source>
</evidence>
<dbReference type="InterPro" id="IPR036615">
    <property type="entry name" value="Mur_ligase_C_dom_sf"/>
</dbReference>
<reference evidence="20" key="1">
    <citation type="submission" date="2023-06" db="EMBL/GenBank/DDBJ databases">
        <title>Genome-scale phylogeny and comparative genomics of the fungal order Sordariales.</title>
        <authorList>
            <consortium name="Lawrence Berkeley National Laboratory"/>
            <person name="Hensen N."/>
            <person name="Bonometti L."/>
            <person name="Westerberg I."/>
            <person name="Brannstrom I.O."/>
            <person name="Guillou S."/>
            <person name="Cros-Aarteil S."/>
            <person name="Calhoun S."/>
            <person name="Haridas S."/>
            <person name="Kuo A."/>
            <person name="Mondo S."/>
            <person name="Pangilinan J."/>
            <person name="Riley R."/>
            <person name="Labutti K."/>
            <person name="Andreopoulos B."/>
            <person name="Lipzen A."/>
            <person name="Chen C."/>
            <person name="Yanf M."/>
            <person name="Daum C."/>
            <person name="Ng V."/>
            <person name="Clum A."/>
            <person name="Steindorff A."/>
            <person name="Ohm R."/>
            <person name="Martin F."/>
            <person name="Silar P."/>
            <person name="Natvig D."/>
            <person name="Lalanne C."/>
            <person name="Gautier V."/>
            <person name="Ament-Velasquez S.L."/>
            <person name="Kruys A."/>
            <person name="Hutchinson M.I."/>
            <person name="Powell A.J."/>
            <person name="Barry K."/>
            <person name="Miller A.N."/>
            <person name="Grigoriev I.V."/>
            <person name="Debuchy R."/>
            <person name="Gladieux P."/>
            <person name="Thoren M.H."/>
            <person name="Johannesson H."/>
        </authorList>
    </citation>
    <scope>NUCLEOTIDE SEQUENCE</scope>
    <source>
        <strain evidence="20">PSN4</strain>
    </source>
</reference>
<dbReference type="PANTHER" id="PTHR11136:SF5">
    <property type="entry name" value="FOLYLPOLYGLUTAMATE SYNTHASE, MITOCHONDRIAL"/>
    <property type="match status" value="1"/>
</dbReference>
<evidence type="ECO:0000256" key="9">
    <source>
        <dbReference type="ARBA" id="ARBA00022723"/>
    </source>
</evidence>
<evidence type="ECO:0000256" key="14">
    <source>
        <dbReference type="ARBA" id="ARBA00023128"/>
    </source>
</evidence>
<keyword evidence="21" id="KW-1185">Reference proteome</keyword>
<dbReference type="SUPFAM" id="SSF53244">
    <property type="entry name" value="MurD-like peptide ligases, peptide-binding domain"/>
    <property type="match status" value="1"/>
</dbReference>
<comment type="subcellular location">
    <subcellularLocation>
        <location evidence="3">Cytoplasm</location>
    </subcellularLocation>
    <subcellularLocation>
        <location evidence="1">Mitochondrion inner membrane</location>
    </subcellularLocation>
    <subcellularLocation>
        <location evidence="2">Mitochondrion matrix</location>
    </subcellularLocation>
</comment>
<feature type="binding site" evidence="18">
    <location>
        <position position="368"/>
    </location>
    <ligand>
        <name>ATP</name>
        <dbReference type="ChEBI" id="CHEBI:30616"/>
    </ligand>
</feature>
<feature type="binding site" evidence="19">
    <location>
        <position position="237"/>
    </location>
    <ligand>
        <name>Mg(2+)</name>
        <dbReference type="ChEBI" id="CHEBI:18420"/>
        <label>1</label>
    </ligand>
</feature>
<evidence type="ECO:0000256" key="18">
    <source>
        <dbReference type="PIRSR" id="PIRSR038895-1"/>
    </source>
</evidence>
<comment type="function">
    <text evidence="17">Catalyzes conversion of folates to polyglutamate derivatives allowing concentration of folate compounds in the cell and the intracellular retention of these cofactors, which are important substrates for most of the folate-dependent enzymes that are involved in one-carbon transfer reactions involved in purine, pyrimidine and amino acid synthesis.</text>
</comment>
<dbReference type="InterPro" id="IPR018109">
    <property type="entry name" value="Folylpolyglutamate_synth_CS"/>
</dbReference>
<dbReference type="PROSITE" id="PS01011">
    <property type="entry name" value="FOLYLPOLYGLU_SYNT_1"/>
    <property type="match status" value="1"/>
</dbReference>
<proteinExistence type="inferred from homology"/>
<dbReference type="GO" id="GO:0005524">
    <property type="term" value="F:ATP binding"/>
    <property type="evidence" value="ECO:0007669"/>
    <property type="project" value="UniProtKB-KW"/>
</dbReference>
<keyword evidence="10 18" id="KW-0547">Nucleotide-binding</keyword>
<keyword evidence="9 19" id="KW-0479">Metal-binding</keyword>
<evidence type="ECO:0000256" key="5">
    <source>
        <dbReference type="ARBA" id="ARBA00008276"/>
    </source>
</evidence>
<dbReference type="Gene3D" id="3.90.190.20">
    <property type="entry name" value="Mur ligase, C-terminal domain"/>
    <property type="match status" value="1"/>
</dbReference>
<keyword evidence="15" id="KW-0472">Membrane</keyword>
<keyword evidence="11" id="KW-0999">Mitochondrion inner membrane</keyword>
<dbReference type="InterPro" id="IPR001645">
    <property type="entry name" value="Folylpolyglutamate_synth"/>
</dbReference>
<dbReference type="GO" id="GO:0005743">
    <property type="term" value="C:mitochondrial inner membrane"/>
    <property type="evidence" value="ECO:0007669"/>
    <property type="project" value="UniProtKB-SubCell"/>
</dbReference>
<comment type="pathway">
    <text evidence="4 17">Cofactor biosynthesis; tetrahydrofolylpolyglutamate biosynthesis.</text>
</comment>
<evidence type="ECO:0000256" key="16">
    <source>
        <dbReference type="ARBA" id="ARBA00047493"/>
    </source>
</evidence>
<dbReference type="PROSITE" id="PS01012">
    <property type="entry name" value="FOLYLPOLYGLU_SYNT_2"/>
    <property type="match status" value="1"/>
</dbReference>
<evidence type="ECO:0000256" key="11">
    <source>
        <dbReference type="ARBA" id="ARBA00022792"/>
    </source>
</evidence>
<dbReference type="GO" id="GO:0006730">
    <property type="term" value="P:one-carbon metabolic process"/>
    <property type="evidence" value="ECO:0007669"/>
    <property type="project" value="UniProtKB-KW"/>
</dbReference>
<dbReference type="SUPFAM" id="SSF53623">
    <property type="entry name" value="MurD-like peptide ligases, catalytic domain"/>
    <property type="match status" value="1"/>
</dbReference>
<gene>
    <name evidence="20" type="ORF">QBC47DRAFT_349361</name>
</gene>
<evidence type="ECO:0000256" key="8">
    <source>
        <dbReference type="ARBA" id="ARBA00022598"/>
    </source>
</evidence>
<evidence type="ECO:0000256" key="6">
    <source>
        <dbReference type="ARBA" id="ARBA00022490"/>
    </source>
</evidence>
<comment type="caution">
    <text evidence="20">The sequence shown here is derived from an EMBL/GenBank/DDBJ whole genome shotgun (WGS) entry which is preliminary data.</text>
</comment>
<keyword evidence="14" id="KW-0496">Mitochondrion</keyword>
<feature type="binding site" evidence="19">
    <location>
        <position position="207"/>
    </location>
    <ligand>
        <name>Mg(2+)</name>
        <dbReference type="ChEBI" id="CHEBI:18420"/>
        <label>1</label>
    </ligand>
</feature>
<dbReference type="PIRSF" id="PIRSF038895">
    <property type="entry name" value="FPGS"/>
    <property type="match status" value="1"/>
</dbReference>
<keyword evidence="6" id="KW-0963">Cytoplasm</keyword>
<evidence type="ECO:0000256" key="1">
    <source>
        <dbReference type="ARBA" id="ARBA00004273"/>
    </source>
</evidence>
<evidence type="ECO:0000256" key="12">
    <source>
        <dbReference type="ARBA" id="ARBA00022840"/>
    </source>
</evidence>
<dbReference type="NCBIfam" id="TIGR01499">
    <property type="entry name" value="folC"/>
    <property type="match status" value="1"/>
</dbReference>
<comment type="similarity">
    <text evidence="5 17">Belongs to the folylpolyglutamate synthase family.</text>
</comment>
<keyword evidence="8 17" id="KW-0436">Ligase</keyword>
<name>A0AAJ0B6I2_9PEZI</name>
<comment type="catalytic activity">
    <reaction evidence="16 17">
        <text>(6S)-5,6,7,8-tetrahydrofolyl-(gamma-L-Glu)(n) + L-glutamate + ATP = (6S)-5,6,7,8-tetrahydrofolyl-(gamma-L-Glu)(n+1) + ADP + phosphate + H(+)</text>
        <dbReference type="Rhea" id="RHEA:10580"/>
        <dbReference type="Rhea" id="RHEA-COMP:14738"/>
        <dbReference type="Rhea" id="RHEA-COMP:14740"/>
        <dbReference type="ChEBI" id="CHEBI:15378"/>
        <dbReference type="ChEBI" id="CHEBI:29985"/>
        <dbReference type="ChEBI" id="CHEBI:30616"/>
        <dbReference type="ChEBI" id="CHEBI:43474"/>
        <dbReference type="ChEBI" id="CHEBI:141005"/>
        <dbReference type="ChEBI" id="CHEBI:456216"/>
        <dbReference type="EC" id="6.3.2.17"/>
    </reaction>
</comment>
<evidence type="ECO:0000256" key="17">
    <source>
        <dbReference type="PIRNR" id="PIRNR038895"/>
    </source>
</evidence>
<evidence type="ECO:0000256" key="7">
    <source>
        <dbReference type="ARBA" id="ARBA00022563"/>
    </source>
</evidence>
<evidence type="ECO:0000256" key="2">
    <source>
        <dbReference type="ARBA" id="ARBA00004305"/>
    </source>
</evidence>
<feature type="binding site" evidence="18">
    <location>
        <position position="383"/>
    </location>
    <ligand>
        <name>ATP</name>
        <dbReference type="ChEBI" id="CHEBI:30616"/>
    </ligand>
</feature>
<accession>A0AAJ0B6I2</accession>
<evidence type="ECO:0000256" key="3">
    <source>
        <dbReference type="ARBA" id="ARBA00004496"/>
    </source>
</evidence>
<keyword evidence="12 18" id="KW-0067">ATP-binding</keyword>
<feature type="binding site" evidence="19">
    <location>
        <position position="128"/>
    </location>
    <ligand>
        <name>Mg(2+)</name>
        <dbReference type="ChEBI" id="CHEBI:18420"/>
        <label>1</label>
    </ligand>
</feature>
<evidence type="ECO:0000256" key="15">
    <source>
        <dbReference type="ARBA" id="ARBA00023136"/>
    </source>
</evidence>
<evidence type="ECO:0000313" key="21">
    <source>
        <dbReference type="Proteomes" id="UP001239445"/>
    </source>
</evidence>
<evidence type="ECO:0000256" key="4">
    <source>
        <dbReference type="ARBA" id="ARBA00005150"/>
    </source>
</evidence>
<dbReference type="InterPro" id="IPR036565">
    <property type="entry name" value="Mur-like_cat_sf"/>
</dbReference>
<organism evidence="20 21">
    <name type="scientific">Echria macrotheca</name>
    <dbReference type="NCBI Taxonomy" id="438768"/>
    <lineage>
        <taxon>Eukaryota</taxon>
        <taxon>Fungi</taxon>
        <taxon>Dikarya</taxon>
        <taxon>Ascomycota</taxon>
        <taxon>Pezizomycotina</taxon>
        <taxon>Sordariomycetes</taxon>
        <taxon>Sordariomycetidae</taxon>
        <taxon>Sordariales</taxon>
        <taxon>Schizotheciaceae</taxon>
        <taxon>Echria</taxon>
    </lineage>
</organism>
<sequence length="528" mass="57458">MLRLRLFTPIRLPSSRRHLFTTTSTKMASSSSRTYADALARLSLLQSNRAVTSLFTADSSSSTKDLNALAIPEMLAWLARAGYTPSSLYDSGIRVVHVAGTKGKGSVAAQVASIIEKATGRKVGLYTSPHVVSVRERIRINGVPVSREVFGRYFFEVWDRLSEVARREGMKEEDVDGAGGKPFYFRFLTILGVHVFVSEGVKDVVLECGIGGEYDATNVVDENVVTAAVVTQLGLDHVGMLGDTVEKIAWNKAGVFKRGVKGFTRRLDGQPGVMRVLRERAEEKGALLVEVGDEVVQAWEGVEGARLRGPFQKDNMALAVGAAREHLIRTGVEFEGEFGKEGTGYAELLASMPDAFQVGLREASLRGRSEIFTDGDGVRWFLDGAHTDDSLAGVSKWFAQQQAETDDVRVLLFNQQERDVATLLGALLRPTEARFTHAIFTRNEETPAEPGSPRDMAVQNQAAETFRGARPDTAVSVTDSVSSAVEQIKEIAVEAKKHGKGCVVLATGSFHLVGAVLRTIDHESDDLD</sequence>
<dbReference type="Proteomes" id="UP001239445">
    <property type="component" value="Unassembled WGS sequence"/>
</dbReference>
<dbReference type="InterPro" id="IPR023600">
    <property type="entry name" value="Folylpolyglutamate_synth_euk"/>
</dbReference>
<dbReference type="PANTHER" id="PTHR11136">
    <property type="entry name" value="FOLYLPOLYGLUTAMATE SYNTHASE-RELATED"/>
    <property type="match status" value="1"/>
</dbReference>
<keyword evidence="7 17" id="KW-0554">One-carbon metabolism</keyword>
<dbReference type="EC" id="6.3.2.17" evidence="17"/>
<keyword evidence="13 19" id="KW-0460">Magnesium</keyword>
<dbReference type="AlphaFoldDB" id="A0AAJ0B6I2"/>
<dbReference type="GO" id="GO:0046872">
    <property type="term" value="F:metal ion binding"/>
    <property type="evidence" value="ECO:0007669"/>
    <property type="project" value="UniProtKB-KW"/>
</dbReference>
<dbReference type="GO" id="GO:0005829">
    <property type="term" value="C:cytosol"/>
    <property type="evidence" value="ECO:0007669"/>
    <property type="project" value="TreeGrafter"/>
</dbReference>
<evidence type="ECO:0000256" key="10">
    <source>
        <dbReference type="ARBA" id="ARBA00022741"/>
    </source>
</evidence>
<protein>
    <recommendedName>
        <fullName evidence="17">Folylpolyglutamate synthase</fullName>
        <ecNumber evidence="17">6.3.2.17</ecNumber>
    </recommendedName>
    <alternativeName>
        <fullName evidence="17">Folylpoly-gamma-glutamate synthetase</fullName>
    </alternativeName>
    <alternativeName>
        <fullName evidence="17">Tetrahydrofolylpolyglutamate synthase</fullName>
    </alternativeName>
</protein>
<comment type="cofactor">
    <cofactor evidence="17">
        <name>a monovalent cation</name>
        <dbReference type="ChEBI" id="CHEBI:60242"/>
    </cofactor>
    <text evidence="17">A monovalent cation.</text>
</comment>
<evidence type="ECO:0000313" key="20">
    <source>
        <dbReference type="EMBL" id="KAK1752581.1"/>
    </source>
</evidence>
<evidence type="ECO:0000256" key="19">
    <source>
        <dbReference type="PIRSR" id="PIRSR038895-2"/>
    </source>
</evidence>
<dbReference type="GO" id="GO:0005759">
    <property type="term" value="C:mitochondrial matrix"/>
    <property type="evidence" value="ECO:0007669"/>
    <property type="project" value="UniProtKB-SubCell"/>
</dbReference>
<dbReference type="Gene3D" id="3.40.1190.10">
    <property type="entry name" value="Mur-like, catalytic domain"/>
    <property type="match status" value="1"/>
</dbReference>
<dbReference type="GO" id="GO:0004326">
    <property type="term" value="F:tetrahydrofolylpolyglutamate synthase activity"/>
    <property type="evidence" value="ECO:0007669"/>
    <property type="project" value="UniProtKB-EC"/>
</dbReference>